<evidence type="ECO:0000313" key="3">
    <source>
        <dbReference type="EMBL" id="PBD17398.1"/>
    </source>
</evidence>
<dbReference type="OrthoDB" id="7859688at2"/>
<dbReference type="AlphaFoldDB" id="A0A2A3JQI7"/>
<accession>A0A2A3JQI7</accession>
<proteinExistence type="predicted"/>
<organism evidence="3">
    <name type="scientific">Alloyangia mangrovi</name>
    <dbReference type="NCBI Taxonomy" id="1779329"/>
    <lineage>
        <taxon>Bacteria</taxon>
        <taxon>Pseudomonadati</taxon>
        <taxon>Pseudomonadota</taxon>
        <taxon>Alphaproteobacteria</taxon>
        <taxon>Rhodobacterales</taxon>
        <taxon>Roseobacteraceae</taxon>
        <taxon>Alloyangia</taxon>
    </lineage>
</organism>
<evidence type="ECO:0000256" key="1">
    <source>
        <dbReference type="SAM" id="SignalP"/>
    </source>
</evidence>
<feature type="signal peptide" evidence="1">
    <location>
        <begin position="1"/>
        <end position="18"/>
    </location>
</feature>
<feature type="chain" id="PRO_5012201192" evidence="1">
    <location>
        <begin position="19"/>
        <end position="113"/>
    </location>
</feature>
<evidence type="ECO:0000313" key="4">
    <source>
        <dbReference type="Proteomes" id="UP000217448"/>
    </source>
</evidence>
<reference evidence="4" key="2">
    <citation type="submission" date="2023-07" db="EMBL/GenBank/DDBJ databases">
        <title>Yangia mangrovi SAOS 153D genome.</title>
        <authorList>
            <person name="Verma A."/>
            <person name="Pal Y."/>
            <person name="Sundharam S."/>
            <person name="Bisht B."/>
            <person name="Srinivasan K."/>
        </authorList>
    </citation>
    <scope>NUCLEOTIDE SEQUENCE [LARGE SCALE GENOMIC DNA]</scope>
    <source>
        <strain evidence="4">SAOS 153D</strain>
    </source>
</reference>
<keyword evidence="4" id="KW-1185">Reference proteome</keyword>
<name>A0A2A3JQI7_9RHOB</name>
<comment type="caution">
    <text evidence="3">The sequence shown here is derived from an EMBL/GenBank/DDBJ whole genome shotgun (WGS) entry which is preliminary data.</text>
</comment>
<evidence type="ECO:0000313" key="2">
    <source>
        <dbReference type="EMBL" id="MCT4371711.1"/>
    </source>
</evidence>
<reference evidence="2" key="3">
    <citation type="submission" date="2024-05" db="EMBL/GenBank/DDBJ databases">
        <title>Yangia mangrovi SAOS 153D genome.</title>
        <authorList>
            <person name="Verma A."/>
            <person name="Pal Y."/>
            <person name="Sundharam S."/>
            <person name="Bisht B."/>
            <person name="Srinivasan K."/>
        </authorList>
    </citation>
    <scope>NUCLEOTIDE SEQUENCE</scope>
    <source>
        <strain evidence="2">SAOS 153D</strain>
    </source>
</reference>
<dbReference type="EMBL" id="NTHN02000030">
    <property type="protein sequence ID" value="MCT4371711.1"/>
    <property type="molecule type" value="Genomic_DNA"/>
</dbReference>
<sequence>MAALAIALPMSLPLAASAASLTLSEPLAGGTLREGTVDMSVYTQPVDENGIEVVAFYTERAGAEPLRLAMRLEDGDSTTFGLPGVSGVSYRFERAADAVTVTSAPARSELALN</sequence>
<protein>
    <submittedName>
        <fullName evidence="3">Uncharacterized protein</fullName>
    </submittedName>
</protein>
<keyword evidence="1" id="KW-0732">Signal</keyword>
<dbReference type="EMBL" id="NTHN01000394">
    <property type="protein sequence ID" value="PBD17398.1"/>
    <property type="molecule type" value="Genomic_DNA"/>
</dbReference>
<gene>
    <name evidence="2" type="ORF">CLG85_015840</name>
    <name evidence="3" type="ORF">CLG85_20330</name>
</gene>
<dbReference type="Proteomes" id="UP000217448">
    <property type="component" value="Unassembled WGS sequence"/>
</dbReference>
<reference evidence="3" key="1">
    <citation type="submission" date="2017-09" db="EMBL/GenBank/DDBJ databases">
        <title>Yangia sp. SAOS 153D whole genome sequencing.</title>
        <authorList>
            <person name="Verma A."/>
            <person name="Krishnamurthi S."/>
        </authorList>
    </citation>
    <scope>NUCLEOTIDE SEQUENCE [LARGE SCALE GENOMIC DNA]</scope>
    <source>
        <strain evidence="3">SAOS 153D</strain>
    </source>
</reference>